<dbReference type="InterPro" id="IPR009029">
    <property type="entry name" value="HMG_CoA_Rdtase_sub-bd_dom_sf"/>
</dbReference>
<accession>A0A0R1VIG2</accession>
<name>A0A0R1VIG2_9LACO</name>
<dbReference type="AlphaFoldDB" id="A0A0R1VIG2"/>
<dbReference type="PANTHER" id="PTHR10572:SF24">
    <property type="entry name" value="3-HYDROXY-3-METHYLGLUTARYL-COENZYME A REDUCTASE"/>
    <property type="match status" value="1"/>
</dbReference>
<dbReference type="SUPFAM" id="SSF55035">
    <property type="entry name" value="NAD-binding domain of HMG-CoA reductase"/>
    <property type="match status" value="1"/>
</dbReference>
<comment type="pathway">
    <text evidence="3">Metabolic intermediate metabolism; (R)-mevalonate degradation; (S)-3-hydroxy-3-methylglutaryl-CoA from (R)-mevalonate: step 1/1.</text>
</comment>
<organism evidence="4 5">
    <name type="scientific">Lactobacillus kitasatonis DSM 16761 = JCM 1039</name>
    <dbReference type="NCBI Taxonomy" id="1423767"/>
    <lineage>
        <taxon>Bacteria</taxon>
        <taxon>Bacillati</taxon>
        <taxon>Bacillota</taxon>
        <taxon>Bacilli</taxon>
        <taxon>Lactobacillales</taxon>
        <taxon>Lactobacillaceae</taxon>
        <taxon>Lactobacillus</taxon>
    </lineage>
</organism>
<protein>
    <recommendedName>
        <fullName evidence="3">3-hydroxy-3-methylglutaryl coenzyme A reductase</fullName>
        <shortName evidence="3">HMG-CoA reductase</shortName>
        <ecNumber evidence="3">1.1.1.88</ecNumber>
    </recommendedName>
</protein>
<dbReference type="PRINTS" id="PR00071">
    <property type="entry name" value="HMGCOARDTASE"/>
</dbReference>
<dbReference type="Pfam" id="PF00368">
    <property type="entry name" value="HMG-CoA_red"/>
    <property type="match status" value="1"/>
</dbReference>
<comment type="catalytic activity">
    <reaction evidence="3">
        <text>(R)-mevalonate + 2 NAD(+) + CoA = (3S)-3-hydroxy-3-methylglutaryl-CoA + 2 NADH + 2 H(+)</text>
        <dbReference type="Rhea" id="RHEA:14833"/>
        <dbReference type="ChEBI" id="CHEBI:15378"/>
        <dbReference type="ChEBI" id="CHEBI:36464"/>
        <dbReference type="ChEBI" id="CHEBI:43074"/>
        <dbReference type="ChEBI" id="CHEBI:57287"/>
        <dbReference type="ChEBI" id="CHEBI:57540"/>
        <dbReference type="ChEBI" id="CHEBI:57945"/>
        <dbReference type="EC" id="1.1.1.88"/>
    </reaction>
</comment>
<dbReference type="Gene3D" id="1.10.8.660">
    <property type="match status" value="1"/>
</dbReference>
<dbReference type="SUPFAM" id="SSF56542">
    <property type="entry name" value="Substrate-binding domain of HMG-CoA reductase"/>
    <property type="match status" value="1"/>
</dbReference>
<dbReference type="RefSeq" id="WP_025015477.1">
    <property type="nucleotide sequence ID" value="NZ_AZFU01000016.1"/>
</dbReference>
<evidence type="ECO:0000313" key="4">
    <source>
        <dbReference type="EMBL" id="KRM04975.1"/>
    </source>
</evidence>
<dbReference type="GO" id="GO:0004420">
    <property type="term" value="F:hydroxymethylglutaryl-CoA reductase (NADPH) activity"/>
    <property type="evidence" value="ECO:0007669"/>
    <property type="project" value="InterPro"/>
</dbReference>
<keyword evidence="3" id="KW-0520">NAD</keyword>
<proteinExistence type="inferred from homology"/>
<dbReference type="OrthoDB" id="9764892at2"/>
<dbReference type="NCBIfam" id="TIGR00532">
    <property type="entry name" value="HMG_CoA_R_NAD"/>
    <property type="match status" value="1"/>
</dbReference>
<dbReference type="PATRIC" id="fig|1423767.3.peg.400"/>
<dbReference type="EMBL" id="AZFU01000016">
    <property type="protein sequence ID" value="KRM04975.1"/>
    <property type="molecule type" value="Genomic_DNA"/>
</dbReference>
<comment type="caution">
    <text evidence="4">The sequence shown here is derived from an EMBL/GenBank/DDBJ whole genome shotgun (WGS) entry which is preliminary data.</text>
</comment>
<evidence type="ECO:0000256" key="1">
    <source>
        <dbReference type="ARBA" id="ARBA00007661"/>
    </source>
</evidence>
<dbReference type="GO" id="GO:0140643">
    <property type="term" value="F:hydroxymethylglutaryl-CoA reductase (NADH) activity"/>
    <property type="evidence" value="ECO:0007669"/>
    <property type="project" value="UniProtKB-EC"/>
</dbReference>
<dbReference type="PROSITE" id="PS50065">
    <property type="entry name" value="HMG_COA_REDUCTASE_4"/>
    <property type="match status" value="1"/>
</dbReference>
<dbReference type="PANTHER" id="PTHR10572">
    <property type="entry name" value="3-HYDROXY-3-METHYLGLUTARYL-COENZYME A REDUCTASE"/>
    <property type="match status" value="1"/>
</dbReference>
<gene>
    <name evidence="4" type="ORF">FC59_GL000387</name>
</gene>
<dbReference type="CDD" id="cd00644">
    <property type="entry name" value="HMG-CoA_reductase_classII"/>
    <property type="match status" value="1"/>
</dbReference>
<sequence length="403" mass="44227">MRFYQLQPEERRRILRAEGIKLEDIDDQVLKRLDELSENVIGQLRLPLGVVQNLLVNGQKYMVPMATEEPSVVAAANHGASIFAKNGGVKAVSHRDGIYGQIVLKVDEQFSLADLEEKFPELIDLANQKFTSLVGHGGGTRSISAKQNGNLVYLKVLVDPAEAMGANKTNSILEFLSAKLEQFDHVEEKLFAILSNYPSQLTKTEVKIDPIAIGGEKVAQRIVLLSQIGYDDSYRAVTNNKGIMNGVDAVLIATGNDYRAIENATAVLANRDGQYRSLSKWTMEDDKLVGELTLPMAIGVVGGSIKARRDVQQSFSILGKNITSQTLGEIITSIGLANNLAALLAISTVGIQAGHMKLQARNVVAELDATEEEKKTVLNKMIEEKNYSESHAKDILEKLREEK</sequence>
<reference evidence="4 5" key="1">
    <citation type="journal article" date="2015" name="Genome Announc.">
        <title>Expanding the biotechnology potential of lactobacilli through comparative genomics of 213 strains and associated genera.</title>
        <authorList>
            <person name="Sun Z."/>
            <person name="Harris H.M."/>
            <person name="McCann A."/>
            <person name="Guo C."/>
            <person name="Argimon S."/>
            <person name="Zhang W."/>
            <person name="Yang X."/>
            <person name="Jeffery I.B."/>
            <person name="Cooney J.C."/>
            <person name="Kagawa T.F."/>
            <person name="Liu W."/>
            <person name="Song Y."/>
            <person name="Salvetti E."/>
            <person name="Wrobel A."/>
            <person name="Rasinkangas P."/>
            <person name="Parkhill J."/>
            <person name="Rea M.C."/>
            <person name="O'Sullivan O."/>
            <person name="Ritari J."/>
            <person name="Douillard F.P."/>
            <person name="Paul Ross R."/>
            <person name="Yang R."/>
            <person name="Briner A.E."/>
            <person name="Felis G.E."/>
            <person name="de Vos W.M."/>
            <person name="Barrangou R."/>
            <person name="Klaenhammer T.R."/>
            <person name="Caufield P.W."/>
            <person name="Cui Y."/>
            <person name="Zhang H."/>
            <person name="O'Toole P.W."/>
        </authorList>
    </citation>
    <scope>NUCLEOTIDE SEQUENCE [LARGE SCALE GENOMIC DNA]</scope>
    <source>
        <strain evidence="4 5">DSM 16761</strain>
    </source>
</reference>
<dbReference type="InterPro" id="IPR004553">
    <property type="entry name" value="HMG_CoA_Rdtase_bac-typ"/>
</dbReference>
<dbReference type="EC" id="1.1.1.88" evidence="3"/>
<dbReference type="eggNOG" id="COG1257">
    <property type="taxonomic scope" value="Bacteria"/>
</dbReference>
<evidence type="ECO:0000256" key="3">
    <source>
        <dbReference type="RuleBase" id="RU361219"/>
    </source>
</evidence>
<dbReference type="InterPro" id="IPR023074">
    <property type="entry name" value="HMG_CoA_Rdtase_cat_sf"/>
</dbReference>
<dbReference type="Gene3D" id="3.90.770.10">
    <property type="entry name" value="3-hydroxy-3-methylglutaryl-coenzyme A Reductase, Chain A, domain 2"/>
    <property type="match status" value="2"/>
</dbReference>
<dbReference type="UniPathway" id="UPA00257">
    <property type="reaction ID" value="UER00367"/>
</dbReference>
<dbReference type="InterPro" id="IPR009023">
    <property type="entry name" value="HMG_CoA_Rdtase_NAD(P)-bd_sf"/>
</dbReference>
<dbReference type="InterPro" id="IPR002202">
    <property type="entry name" value="HMG_CoA_Rdtase"/>
</dbReference>
<dbReference type="Proteomes" id="UP000051307">
    <property type="component" value="Unassembled WGS sequence"/>
</dbReference>
<keyword evidence="2 3" id="KW-0560">Oxidoreductase</keyword>
<evidence type="ECO:0000256" key="2">
    <source>
        <dbReference type="ARBA" id="ARBA00023002"/>
    </source>
</evidence>
<evidence type="ECO:0000313" key="5">
    <source>
        <dbReference type="Proteomes" id="UP000051307"/>
    </source>
</evidence>
<comment type="similarity">
    <text evidence="1 3">Belongs to the HMG-CoA reductase family.</text>
</comment>
<dbReference type="GO" id="GO:0015936">
    <property type="term" value="P:coenzyme A metabolic process"/>
    <property type="evidence" value="ECO:0007669"/>
    <property type="project" value="InterPro"/>
</dbReference>